<evidence type="ECO:0000313" key="9">
    <source>
        <dbReference type="Proteomes" id="UP000092714"/>
    </source>
</evidence>
<keyword evidence="2 6" id="KW-1003">Cell membrane</keyword>
<dbReference type="InterPro" id="IPR052536">
    <property type="entry name" value="ABC-4_Integral_Memb_Prot"/>
</dbReference>
<dbReference type="InterPro" id="IPR003838">
    <property type="entry name" value="ABC3_permease_C"/>
</dbReference>
<feature type="transmembrane region" description="Helical" evidence="6">
    <location>
        <begin position="603"/>
        <end position="625"/>
    </location>
</feature>
<dbReference type="PANTHER" id="PTHR46795:SF3">
    <property type="entry name" value="ABC TRANSPORTER PERMEASE"/>
    <property type="match status" value="1"/>
</dbReference>
<evidence type="ECO:0000256" key="3">
    <source>
        <dbReference type="ARBA" id="ARBA00022692"/>
    </source>
</evidence>
<dbReference type="Pfam" id="PF02687">
    <property type="entry name" value="FtsX"/>
    <property type="match status" value="1"/>
</dbReference>
<keyword evidence="5 6" id="KW-0472">Membrane</keyword>
<evidence type="ECO:0000256" key="6">
    <source>
        <dbReference type="PIRNR" id="PIRNR018968"/>
    </source>
</evidence>
<feature type="transmembrane region" description="Helical" evidence="6">
    <location>
        <begin position="289"/>
        <end position="312"/>
    </location>
</feature>
<protein>
    <recommendedName>
        <fullName evidence="7">ABC3 transporter permease C-terminal domain-containing protein</fullName>
    </recommendedName>
</protein>
<proteinExistence type="inferred from homology"/>
<feature type="transmembrane region" description="Helical" evidence="6">
    <location>
        <begin position="163"/>
        <end position="186"/>
    </location>
</feature>
<feature type="transmembrane region" description="Helical" evidence="6">
    <location>
        <begin position="20"/>
        <end position="40"/>
    </location>
</feature>
<dbReference type="AlphaFoldDB" id="A0A1B8RLT1"/>
<keyword evidence="4 6" id="KW-1133">Transmembrane helix</keyword>
<dbReference type="Proteomes" id="UP000092714">
    <property type="component" value="Unassembled WGS sequence"/>
</dbReference>
<evidence type="ECO:0000256" key="4">
    <source>
        <dbReference type="ARBA" id="ARBA00022989"/>
    </source>
</evidence>
<dbReference type="InterPro" id="IPR027022">
    <property type="entry name" value="ABC_permease_BceB-typ"/>
</dbReference>
<dbReference type="eggNOG" id="COG0577">
    <property type="taxonomic scope" value="Bacteria"/>
</dbReference>
<feature type="transmembrane region" description="Helical" evidence="6">
    <location>
        <begin position="104"/>
        <end position="130"/>
    </location>
</feature>
<dbReference type="PIRSF" id="PIRSF018968">
    <property type="entry name" value="ABC_permease_BceB"/>
    <property type="match status" value="1"/>
</dbReference>
<evidence type="ECO:0000256" key="5">
    <source>
        <dbReference type="ARBA" id="ARBA00023136"/>
    </source>
</evidence>
<feature type="transmembrane region" description="Helical" evidence="6">
    <location>
        <begin position="637"/>
        <end position="663"/>
    </location>
</feature>
<reference evidence="8 9" key="1">
    <citation type="submission" date="2016-06" db="EMBL/GenBank/DDBJ databases">
        <authorList>
            <person name="Kjaerup R.B."/>
            <person name="Dalgaard T.S."/>
            <person name="Juul-Madsen H.R."/>
        </authorList>
    </citation>
    <scope>NUCLEOTIDE SEQUENCE [LARGE SCALE GENOMIC DNA]</scope>
    <source>
        <strain evidence="8 9">373-A1</strain>
    </source>
</reference>
<feature type="domain" description="ABC3 transporter permease C-terminal" evidence="7">
    <location>
        <begin position="64"/>
        <end position="182"/>
    </location>
</feature>
<organism evidence="8 9">
    <name type="scientific">Clostridium paraputrificum</name>
    <dbReference type="NCBI Taxonomy" id="29363"/>
    <lineage>
        <taxon>Bacteria</taxon>
        <taxon>Bacillati</taxon>
        <taxon>Bacillota</taxon>
        <taxon>Clostridia</taxon>
        <taxon>Eubacteriales</taxon>
        <taxon>Clostridiaceae</taxon>
        <taxon>Clostridium</taxon>
    </lineage>
</organism>
<feature type="transmembrane region" description="Helical" evidence="6">
    <location>
        <begin position="60"/>
        <end position="83"/>
    </location>
</feature>
<dbReference type="GO" id="GO:0055085">
    <property type="term" value="P:transmembrane transport"/>
    <property type="evidence" value="ECO:0007669"/>
    <property type="project" value="UniProtKB-UniRule"/>
</dbReference>
<evidence type="ECO:0000259" key="7">
    <source>
        <dbReference type="Pfam" id="PF02687"/>
    </source>
</evidence>
<comment type="caution">
    <text evidence="8">The sequence shown here is derived from an EMBL/GenBank/DDBJ whole genome shotgun (WGS) entry which is preliminary data.</text>
</comment>
<gene>
    <name evidence="8" type="ORF">CP373A1_13955</name>
</gene>
<feature type="transmembrane region" description="Helical" evidence="6">
    <location>
        <begin position="207"/>
        <end position="229"/>
    </location>
</feature>
<keyword evidence="3 6" id="KW-0812">Transmembrane</keyword>
<sequence length="671" mass="75693">MYSKMSVRNVKRSFKDYAIYFLTLTFAVCIFYSFNSISSQKAMMDVTNSKAEIIQMLSKIISMTSVFVSIILGFLIIYANNFLIKRRKKEIGLYMTLGMGKRKISYLLIKETFLIGLLSLGLGLMAGVVVSQGLSLFTSKLFEVNVSKFNFVFSTNAAIKTSLYFGLIFILVMIFNTLVISKYKLIDLLRAGRKNESIKIKSTKVSFLLFLLSIILIGVAYFIILKFGFDNGISYVQISVILGIVGTVLLFLSLSGFLINALEKSEKFYLKNLNMFVLRQINSKVNTTYISMSVISLMLFLTITLLSTGVSFKNSLQTTLKNNTPYDVTFYSFSTGDEEIANISKSLDKIGLDYNNAFREYFSYNLYTSNEGIKKYIYNYGNDKVKKNLDSYDKNLDCIAISDYNKLRAMAGESTFNPQKDEVILISNVNDYDKAVNKFIENNKTMRIGNNDYRIINKKALKDNLETSALATKFMVAVLPDEVVKDMEISTTYLSGNYKEKSEKIENEIYDVFTGFTTRKYGYDEYGFILGETRDMAYDASVGMSVTVMYIGIYLGVIFLISSAAILALQQLSEASDNIERYEVLKKIGTSSNNINKAVFSQVFIYFMMPLTIAIIHSIVGIIIASKVISMFGASSILVSAIITAIIIIVVYGGYFLTTYVGYKNIIKVRR</sequence>
<dbReference type="GeneID" id="42776735"/>
<evidence type="ECO:0000313" key="8">
    <source>
        <dbReference type="EMBL" id="OBY09768.1"/>
    </source>
</evidence>
<name>A0A1B8RLT1_9CLOT</name>
<evidence type="ECO:0000256" key="1">
    <source>
        <dbReference type="ARBA" id="ARBA00004651"/>
    </source>
</evidence>
<dbReference type="GO" id="GO:0005886">
    <property type="term" value="C:plasma membrane"/>
    <property type="evidence" value="ECO:0007669"/>
    <property type="project" value="UniProtKB-SubCell"/>
</dbReference>
<keyword evidence="6" id="KW-0813">Transport</keyword>
<dbReference type="RefSeq" id="WP_027098905.1">
    <property type="nucleotide sequence ID" value="NZ_CABJAZ010000008.1"/>
</dbReference>
<dbReference type="PANTHER" id="PTHR46795">
    <property type="entry name" value="ABC TRANSPORTER PERMEASE-RELATED-RELATED"/>
    <property type="match status" value="1"/>
</dbReference>
<keyword evidence="9" id="KW-1185">Reference proteome</keyword>
<dbReference type="EMBL" id="MAPZ01000026">
    <property type="protein sequence ID" value="OBY09768.1"/>
    <property type="molecule type" value="Genomic_DNA"/>
</dbReference>
<dbReference type="OrthoDB" id="9781780at2"/>
<comment type="subcellular location">
    <subcellularLocation>
        <location evidence="1 6">Cell membrane</location>
        <topology evidence="1 6">Multi-pass membrane protein</topology>
    </subcellularLocation>
</comment>
<comment type="similarity">
    <text evidence="6">Belongs to the ABC-4 integral membrane protein family.</text>
</comment>
<feature type="transmembrane region" description="Helical" evidence="6">
    <location>
        <begin position="235"/>
        <end position="262"/>
    </location>
</feature>
<feature type="transmembrane region" description="Helical" evidence="6">
    <location>
        <begin position="548"/>
        <end position="569"/>
    </location>
</feature>
<evidence type="ECO:0000256" key="2">
    <source>
        <dbReference type="ARBA" id="ARBA00022475"/>
    </source>
</evidence>
<accession>A0A1B8RLT1</accession>